<organism evidence="1 2">
    <name type="scientific">Crocosphaera watsonii WH 0003</name>
    <dbReference type="NCBI Taxonomy" id="423471"/>
    <lineage>
        <taxon>Bacteria</taxon>
        <taxon>Bacillati</taxon>
        <taxon>Cyanobacteriota</taxon>
        <taxon>Cyanophyceae</taxon>
        <taxon>Oscillatoriophycideae</taxon>
        <taxon>Chroococcales</taxon>
        <taxon>Aphanothecaceae</taxon>
        <taxon>Crocosphaera</taxon>
    </lineage>
</organism>
<dbReference type="EMBL" id="AESD01000599">
    <property type="protein sequence ID" value="EHJ11340.1"/>
    <property type="molecule type" value="Genomic_DNA"/>
</dbReference>
<reference evidence="1 2" key="1">
    <citation type="journal article" date="2011" name="Front. Microbiol.">
        <title>Two Strains of Crocosphaera watsonii with Highly Conserved Genomes are Distinguished by Strain-Specific Features.</title>
        <authorList>
            <person name="Bench S.R."/>
            <person name="Ilikchyan I.N."/>
            <person name="Tripp H.J."/>
            <person name="Zehr J.P."/>
        </authorList>
    </citation>
    <scope>NUCLEOTIDE SEQUENCE [LARGE SCALE GENOMIC DNA]</scope>
    <source>
        <strain evidence="1 2">WH 0003</strain>
    </source>
</reference>
<dbReference type="GeneID" id="88767412"/>
<dbReference type="Proteomes" id="UP000003477">
    <property type="component" value="Unassembled WGS sequence"/>
</dbReference>
<accession>G5J904</accession>
<proteinExistence type="predicted"/>
<sequence>MNKYHFWPEETVKKDGFIVIACTIENIDQTRKKLWYKLPEQYHDRITSSCDPFIVALIFKLMTEPAKIVVHGQVSPSLLQNITEYQAIWQCWRPDYYHSVEINAEIEAEISVDNRPNNPISAFSGGVDSCFTLWQHKKGLCGRWQRNITTGLMIHGFDIPLSQTEVFASAFEKSKRMLSSLDTECIPLSTNIRQFKHQWLDTFASAVISCLMLFQKSYQVGLIPSSEAYRK</sequence>
<dbReference type="AlphaFoldDB" id="G5J904"/>
<evidence type="ECO:0000313" key="2">
    <source>
        <dbReference type="Proteomes" id="UP000003477"/>
    </source>
</evidence>
<name>G5J904_CROWT</name>
<dbReference type="RefSeq" id="WP_007311903.1">
    <property type="nucleotide sequence ID" value="NZ_AESD01000599.1"/>
</dbReference>
<gene>
    <name evidence="1" type="ORF">CWATWH0003_3923</name>
</gene>
<dbReference type="PATRIC" id="fig|423471.3.peg.3678"/>
<evidence type="ECO:0000313" key="1">
    <source>
        <dbReference type="EMBL" id="EHJ11340.1"/>
    </source>
</evidence>
<protein>
    <submittedName>
        <fullName evidence="1">Uncharacterized protein</fullName>
    </submittedName>
</protein>
<comment type="caution">
    <text evidence="1">The sequence shown here is derived from an EMBL/GenBank/DDBJ whole genome shotgun (WGS) entry which is preliminary data.</text>
</comment>